<accession>A0A8X6W6E1</accession>
<evidence type="ECO:0000313" key="1">
    <source>
        <dbReference type="EMBL" id="GFY29004.1"/>
    </source>
</evidence>
<comment type="caution">
    <text evidence="1">The sequence shown here is derived from an EMBL/GenBank/DDBJ whole genome shotgun (WGS) entry which is preliminary data.</text>
</comment>
<dbReference type="Proteomes" id="UP000887159">
    <property type="component" value="Unassembled WGS sequence"/>
</dbReference>
<sequence>MLLREISGNISILFIQRPRAWLLNHLTLPVPTDDAICRVFSESSALEQVVAILGIGPPWLSKTLRFLGHGSIFVNVCGDDALCSAEGQGNFRLTRLGSLLGFLVSALSLPWHPPCQV</sequence>
<evidence type="ECO:0000313" key="2">
    <source>
        <dbReference type="Proteomes" id="UP000887159"/>
    </source>
</evidence>
<gene>
    <name evidence="1" type="ORF">TNCV_4721321</name>
</gene>
<reference evidence="1" key="1">
    <citation type="submission" date="2020-08" db="EMBL/GenBank/DDBJ databases">
        <title>Multicomponent nature underlies the extraordinary mechanical properties of spider dragline silk.</title>
        <authorList>
            <person name="Kono N."/>
            <person name="Nakamura H."/>
            <person name="Mori M."/>
            <person name="Yoshida Y."/>
            <person name="Ohtoshi R."/>
            <person name="Malay A.D."/>
            <person name="Moran D.A.P."/>
            <person name="Tomita M."/>
            <person name="Numata K."/>
            <person name="Arakawa K."/>
        </authorList>
    </citation>
    <scope>NUCLEOTIDE SEQUENCE</scope>
</reference>
<dbReference type="AlphaFoldDB" id="A0A8X6W6E1"/>
<keyword evidence="2" id="KW-1185">Reference proteome</keyword>
<protein>
    <submittedName>
        <fullName evidence="1">Uncharacterized protein</fullName>
    </submittedName>
</protein>
<organism evidence="1 2">
    <name type="scientific">Trichonephila clavipes</name>
    <name type="common">Golden silk orbweaver</name>
    <name type="synonym">Nephila clavipes</name>
    <dbReference type="NCBI Taxonomy" id="2585209"/>
    <lineage>
        <taxon>Eukaryota</taxon>
        <taxon>Metazoa</taxon>
        <taxon>Ecdysozoa</taxon>
        <taxon>Arthropoda</taxon>
        <taxon>Chelicerata</taxon>
        <taxon>Arachnida</taxon>
        <taxon>Araneae</taxon>
        <taxon>Araneomorphae</taxon>
        <taxon>Entelegynae</taxon>
        <taxon>Araneoidea</taxon>
        <taxon>Nephilidae</taxon>
        <taxon>Trichonephila</taxon>
    </lineage>
</organism>
<name>A0A8X6W6E1_TRICX</name>
<dbReference type="EMBL" id="BMAU01021387">
    <property type="protein sequence ID" value="GFY29004.1"/>
    <property type="molecule type" value="Genomic_DNA"/>
</dbReference>
<proteinExistence type="predicted"/>